<sequence length="70" mass="7886">MLRTLFDCLAQSVQLQTNEKVNGSHVDVADSHVFICVFDTSEGKHDQQAAANDGRQRKETKDLRTNIKII</sequence>
<dbReference type="AlphaFoldDB" id="A0A8R1I9F1"/>
<protein>
    <submittedName>
        <fullName evidence="2">Uncharacterized protein</fullName>
    </submittedName>
</protein>
<feature type="compositionally biased region" description="Basic and acidic residues" evidence="1">
    <location>
        <begin position="54"/>
        <end position="65"/>
    </location>
</feature>
<organism evidence="2 3">
    <name type="scientific">Caenorhabditis japonica</name>
    <dbReference type="NCBI Taxonomy" id="281687"/>
    <lineage>
        <taxon>Eukaryota</taxon>
        <taxon>Metazoa</taxon>
        <taxon>Ecdysozoa</taxon>
        <taxon>Nematoda</taxon>
        <taxon>Chromadorea</taxon>
        <taxon>Rhabditida</taxon>
        <taxon>Rhabditina</taxon>
        <taxon>Rhabditomorpha</taxon>
        <taxon>Rhabditoidea</taxon>
        <taxon>Rhabditidae</taxon>
        <taxon>Peloderinae</taxon>
        <taxon>Caenorhabditis</taxon>
    </lineage>
</organism>
<name>A0A8R1I9F1_CAEJA</name>
<reference evidence="2" key="2">
    <citation type="submission" date="2022-06" db="UniProtKB">
        <authorList>
            <consortium name="EnsemblMetazoa"/>
        </authorList>
    </citation>
    <scope>IDENTIFICATION</scope>
    <source>
        <strain evidence="2">DF5081</strain>
    </source>
</reference>
<accession>A0A8R1I9F1</accession>
<reference evidence="3" key="1">
    <citation type="submission" date="2010-08" db="EMBL/GenBank/DDBJ databases">
        <authorList>
            <consortium name="Caenorhabditis japonica Sequencing Consortium"/>
            <person name="Wilson R.K."/>
        </authorList>
    </citation>
    <scope>NUCLEOTIDE SEQUENCE [LARGE SCALE GENOMIC DNA]</scope>
    <source>
        <strain evidence="3">DF5081</strain>
    </source>
</reference>
<dbReference type="Proteomes" id="UP000005237">
    <property type="component" value="Unassembled WGS sequence"/>
</dbReference>
<feature type="region of interest" description="Disordered" evidence="1">
    <location>
        <begin position="46"/>
        <end position="65"/>
    </location>
</feature>
<keyword evidence="3" id="KW-1185">Reference proteome</keyword>
<dbReference type="EnsemblMetazoa" id="CJA21998.1">
    <property type="protein sequence ID" value="CJA21998.1"/>
    <property type="gene ID" value="WBGene00177570"/>
</dbReference>
<proteinExistence type="predicted"/>
<evidence type="ECO:0000313" key="2">
    <source>
        <dbReference type="EnsemblMetazoa" id="CJA21998.1"/>
    </source>
</evidence>
<evidence type="ECO:0000313" key="3">
    <source>
        <dbReference type="Proteomes" id="UP000005237"/>
    </source>
</evidence>
<evidence type="ECO:0000256" key="1">
    <source>
        <dbReference type="SAM" id="MobiDB-lite"/>
    </source>
</evidence>